<evidence type="ECO:0000256" key="6">
    <source>
        <dbReference type="SAM" id="MobiDB-lite"/>
    </source>
</evidence>
<evidence type="ECO:0000256" key="4">
    <source>
        <dbReference type="ARBA" id="ARBA00022840"/>
    </source>
</evidence>
<dbReference type="CDD" id="cd14014">
    <property type="entry name" value="STKc_PknB_like"/>
    <property type="match status" value="1"/>
</dbReference>
<protein>
    <submittedName>
        <fullName evidence="8">Protein kinase</fullName>
    </submittedName>
</protein>
<evidence type="ECO:0000256" key="3">
    <source>
        <dbReference type="ARBA" id="ARBA00022777"/>
    </source>
</evidence>
<keyword evidence="3 8" id="KW-0418">Kinase</keyword>
<keyword evidence="1" id="KW-0808">Transferase</keyword>
<gene>
    <name evidence="8" type="ORF">ACFPFM_10730</name>
</gene>
<dbReference type="GO" id="GO:0016301">
    <property type="term" value="F:kinase activity"/>
    <property type="evidence" value="ECO:0007669"/>
    <property type="project" value="UniProtKB-KW"/>
</dbReference>
<name>A0ABV9XXS8_9PSEU</name>
<dbReference type="PROSITE" id="PS00108">
    <property type="entry name" value="PROTEIN_KINASE_ST"/>
    <property type="match status" value="1"/>
</dbReference>
<dbReference type="InterPro" id="IPR017441">
    <property type="entry name" value="Protein_kinase_ATP_BS"/>
</dbReference>
<dbReference type="PANTHER" id="PTHR43289">
    <property type="entry name" value="MITOGEN-ACTIVATED PROTEIN KINASE KINASE KINASE 20-RELATED"/>
    <property type="match status" value="1"/>
</dbReference>
<dbReference type="Gene3D" id="1.10.510.10">
    <property type="entry name" value="Transferase(Phosphotransferase) domain 1"/>
    <property type="match status" value="1"/>
</dbReference>
<evidence type="ECO:0000313" key="9">
    <source>
        <dbReference type="Proteomes" id="UP001595833"/>
    </source>
</evidence>
<dbReference type="SMART" id="SM00220">
    <property type="entry name" value="S_TKc"/>
    <property type="match status" value="1"/>
</dbReference>
<reference evidence="9" key="1">
    <citation type="journal article" date="2019" name="Int. J. Syst. Evol. Microbiol.">
        <title>The Global Catalogue of Microorganisms (GCM) 10K type strain sequencing project: providing services to taxonomists for standard genome sequencing and annotation.</title>
        <authorList>
            <consortium name="The Broad Institute Genomics Platform"/>
            <consortium name="The Broad Institute Genome Sequencing Center for Infectious Disease"/>
            <person name="Wu L."/>
            <person name="Ma J."/>
        </authorList>
    </citation>
    <scope>NUCLEOTIDE SEQUENCE [LARGE SCALE GENOMIC DNA]</scope>
    <source>
        <strain evidence="9">KCTC 12848</strain>
    </source>
</reference>
<dbReference type="InterPro" id="IPR008271">
    <property type="entry name" value="Ser/Thr_kinase_AS"/>
</dbReference>
<feature type="compositionally biased region" description="Low complexity" evidence="6">
    <location>
        <begin position="491"/>
        <end position="529"/>
    </location>
</feature>
<keyword evidence="9" id="KW-1185">Reference proteome</keyword>
<evidence type="ECO:0000256" key="1">
    <source>
        <dbReference type="ARBA" id="ARBA00022679"/>
    </source>
</evidence>
<feature type="domain" description="Protein kinase" evidence="7">
    <location>
        <begin position="14"/>
        <end position="273"/>
    </location>
</feature>
<feature type="compositionally biased region" description="Low complexity" evidence="6">
    <location>
        <begin position="464"/>
        <end position="484"/>
    </location>
</feature>
<accession>A0ABV9XXS8</accession>
<dbReference type="Gene3D" id="3.30.200.20">
    <property type="entry name" value="Phosphorylase Kinase, domain 1"/>
    <property type="match status" value="1"/>
</dbReference>
<feature type="compositionally biased region" description="Low complexity" evidence="6">
    <location>
        <begin position="416"/>
        <end position="451"/>
    </location>
</feature>
<dbReference type="PROSITE" id="PS00107">
    <property type="entry name" value="PROTEIN_KINASE_ATP"/>
    <property type="match status" value="1"/>
</dbReference>
<sequence>MSQSVSENVVAGRYRLVEPIGLGGMAEVHRAWDTLLRRHVAVKLFQPGFDPEAARRFDNEVRVLAGLSHPGLVSVYDADTGADAPFVVLRLVEGETVRERIARGPQPLDQVRRLGARLADALAHVHSHGLVHRDVKPSNILLDHEDNPYLADFGLVHLTGATRLTRTDQLVGTAAYLAPEQVLGQDVDDRADVYALGLVLLECLTGRREYGGGEVEAAIARLHRPPVLPEHLPTDVEQLLSRMTSTSAGERPAAHDCAEVLGAEIPGTEIPVVLPVGGTVPMTTDTTADSAADGAIDGTVAAAVGATANASTGAAASAPVDVPVDAEASAQADDAADTAAALAAGPAASAAAAPAAGTATNTAAADTMADTVPNTVAYAPKGAPRRERRMPRKTLLASAGVLLGAVAITTAATSVQDPATSSPASSTAPAAPQQQQHSSAPPVQPGAPQQVVDHRQVAVTTQVTGAPQPTTTSQGTPLPTTTPATTPPPVTGTSAELTSEPPAATTTPQQTSATVVPTTDDSGSNTGTGEPTAPSQGD</sequence>
<dbReference type="RefSeq" id="WP_344042684.1">
    <property type="nucleotide sequence ID" value="NZ_BAAAKE010000036.1"/>
</dbReference>
<comment type="caution">
    <text evidence="8">The sequence shown here is derived from an EMBL/GenBank/DDBJ whole genome shotgun (WGS) entry which is preliminary data.</text>
</comment>
<dbReference type="Proteomes" id="UP001595833">
    <property type="component" value="Unassembled WGS sequence"/>
</dbReference>
<evidence type="ECO:0000256" key="5">
    <source>
        <dbReference type="PROSITE-ProRule" id="PRU10141"/>
    </source>
</evidence>
<dbReference type="Pfam" id="PF00069">
    <property type="entry name" value="Pkinase"/>
    <property type="match status" value="1"/>
</dbReference>
<evidence type="ECO:0000313" key="8">
    <source>
        <dbReference type="EMBL" id="MFC5054232.1"/>
    </source>
</evidence>
<dbReference type="SUPFAM" id="SSF56112">
    <property type="entry name" value="Protein kinase-like (PK-like)"/>
    <property type="match status" value="1"/>
</dbReference>
<evidence type="ECO:0000259" key="7">
    <source>
        <dbReference type="PROSITE" id="PS50011"/>
    </source>
</evidence>
<feature type="binding site" evidence="5">
    <location>
        <position position="43"/>
    </location>
    <ligand>
        <name>ATP</name>
        <dbReference type="ChEBI" id="CHEBI:30616"/>
    </ligand>
</feature>
<evidence type="ECO:0000256" key="2">
    <source>
        <dbReference type="ARBA" id="ARBA00022741"/>
    </source>
</evidence>
<dbReference type="PROSITE" id="PS50011">
    <property type="entry name" value="PROTEIN_KINASE_DOM"/>
    <property type="match status" value="1"/>
</dbReference>
<dbReference type="EMBL" id="JBHSJB010000009">
    <property type="protein sequence ID" value="MFC5054232.1"/>
    <property type="molecule type" value="Genomic_DNA"/>
</dbReference>
<keyword evidence="4 5" id="KW-0067">ATP-binding</keyword>
<dbReference type="InterPro" id="IPR000719">
    <property type="entry name" value="Prot_kinase_dom"/>
</dbReference>
<dbReference type="InterPro" id="IPR011009">
    <property type="entry name" value="Kinase-like_dom_sf"/>
</dbReference>
<proteinExistence type="predicted"/>
<feature type="region of interest" description="Disordered" evidence="6">
    <location>
        <begin position="416"/>
        <end position="538"/>
    </location>
</feature>
<keyword evidence="2 5" id="KW-0547">Nucleotide-binding</keyword>
<dbReference type="PANTHER" id="PTHR43289:SF34">
    <property type="entry name" value="SERINE_THREONINE-PROTEIN KINASE YBDM-RELATED"/>
    <property type="match status" value="1"/>
</dbReference>
<organism evidence="8 9">
    <name type="scientific">Saccharothrix xinjiangensis</name>
    <dbReference type="NCBI Taxonomy" id="204798"/>
    <lineage>
        <taxon>Bacteria</taxon>
        <taxon>Bacillati</taxon>
        <taxon>Actinomycetota</taxon>
        <taxon>Actinomycetes</taxon>
        <taxon>Pseudonocardiales</taxon>
        <taxon>Pseudonocardiaceae</taxon>
        <taxon>Saccharothrix</taxon>
    </lineage>
</organism>